<proteinExistence type="predicted"/>
<keyword evidence="1" id="KW-0812">Transmembrane</keyword>
<evidence type="ECO:0000256" key="1">
    <source>
        <dbReference type="SAM" id="Phobius"/>
    </source>
</evidence>
<dbReference type="EMBL" id="CP000828">
    <property type="protein sequence ID" value="ABW28286.1"/>
    <property type="molecule type" value="Genomic_DNA"/>
</dbReference>
<reference evidence="2 3" key="1">
    <citation type="journal article" date="2008" name="Proc. Natl. Acad. Sci. U.S.A.">
        <title>Niche adaptation and genome expansion in the chlorophyll d-producing cyanobacterium Acaryochloris marina.</title>
        <authorList>
            <person name="Swingley W.D."/>
            <person name="Chen M."/>
            <person name="Cheung P.C."/>
            <person name="Conrad A.L."/>
            <person name="Dejesa L.C."/>
            <person name="Hao J."/>
            <person name="Honchak B.M."/>
            <person name="Karbach L.E."/>
            <person name="Kurdoglu A."/>
            <person name="Lahiri S."/>
            <person name="Mastrian S.D."/>
            <person name="Miyashita H."/>
            <person name="Page L."/>
            <person name="Ramakrishna P."/>
            <person name="Satoh S."/>
            <person name="Sattley W.M."/>
            <person name="Shimada Y."/>
            <person name="Taylor H.L."/>
            <person name="Tomo T."/>
            <person name="Tsuchiya T."/>
            <person name="Wang Z.T."/>
            <person name="Raymond J."/>
            <person name="Mimuro M."/>
            <person name="Blankenship R.E."/>
            <person name="Touchman J.W."/>
        </authorList>
    </citation>
    <scope>NUCLEOTIDE SEQUENCE [LARGE SCALE GENOMIC DNA]</scope>
    <source>
        <strain evidence="3">MBIC 11017</strain>
    </source>
</reference>
<gene>
    <name evidence="2" type="ordered locus">AM1_3292</name>
</gene>
<keyword evidence="1" id="KW-1133">Transmembrane helix</keyword>
<name>B0BYY6_ACAM1</name>
<evidence type="ECO:0000313" key="3">
    <source>
        <dbReference type="Proteomes" id="UP000000268"/>
    </source>
</evidence>
<dbReference type="Proteomes" id="UP000000268">
    <property type="component" value="Chromosome"/>
</dbReference>
<organism evidence="2 3">
    <name type="scientific">Acaryochloris marina (strain MBIC 11017)</name>
    <dbReference type="NCBI Taxonomy" id="329726"/>
    <lineage>
        <taxon>Bacteria</taxon>
        <taxon>Bacillati</taxon>
        <taxon>Cyanobacteriota</taxon>
        <taxon>Cyanophyceae</taxon>
        <taxon>Acaryochloridales</taxon>
        <taxon>Acaryochloridaceae</taxon>
        <taxon>Acaryochloris</taxon>
    </lineage>
</organism>
<dbReference type="KEGG" id="amr:AM1_3292"/>
<dbReference type="AlphaFoldDB" id="B0BYY6"/>
<keyword evidence="1" id="KW-0472">Membrane</keyword>
<keyword evidence="3" id="KW-1185">Reference proteome</keyword>
<dbReference type="HOGENOM" id="CLU_3302978_0_0_3"/>
<protein>
    <submittedName>
        <fullName evidence="2">Uncharacterized protein</fullName>
    </submittedName>
</protein>
<sequence length="39" mass="4684">MKDYTLVWILLWQSIYFGLFLHSILTDAFADSDQNQQDF</sequence>
<accession>B0BYY6</accession>
<feature type="transmembrane region" description="Helical" evidence="1">
    <location>
        <begin position="6"/>
        <end position="25"/>
    </location>
</feature>
<evidence type="ECO:0000313" key="2">
    <source>
        <dbReference type="EMBL" id="ABW28286.1"/>
    </source>
</evidence>